<feature type="region of interest" description="Disordered" evidence="1">
    <location>
        <begin position="1"/>
        <end position="59"/>
    </location>
</feature>
<organism evidence="3 4">
    <name type="scientific">Pisum sativum</name>
    <name type="common">Garden pea</name>
    <name type="synonym">Lathyrus oleraceus</name>
    <dbReference type="NCBI Taxonomy" id="3888"/>
    <lineage>
        <taxon>Eukaryota</taxon>
        <taxon>Viridiplantae</taxon>
        <taxon>Streptophyta</taxon>
        <taxon>Embryophyta</taxon>
        <taxon>Tracheophyta</taxon>
        <taxon>Spermatophyta</taxon>
        <taxon>Magnoliopsida</taxon>
        <taxon>eudicotyledons</taxon>
        <taxon>Gunneridae</taxon>
        <taxon>Pentapetalae</taxon>
        <taxon>rosids</taxon>
        <taxon>fabids</taxon>
        <taxon>Fabales</taxon>
        <taxon>Fabaceae</taxon>
        <taxon>Papilionoideae</taxon>
        <taxon>50 kb inversion clade</taxon>
        <taxon>NPAAA clade</taxon>
        <taxon>Hologalegina</taxon>
        <taxon>IRL clade</taxon>
        <taxon>Fabeae</taxon>
        <taxon>Lathyrus</taxon>
    </lineage>
</organism>
<dbReference type="Proteomes" id="UP001058974">
    <property type="component" value="Chromosome 3"/>
</dbReference>
<evidence type="ECO:0000259" key="2">
    <source>
        <dbReference type="Pfam" id="PF07741"/>
    </source>
</evidence>
<reference evidence="3 4" key="1">
    <citation type="journal article" date="2022" name="Nat. Genet.">
        <title>Improved pea reference genome and pan-genome highlight genomic features and evolutionary characteristics.</title>
        <authorList>
            <person name="Yang T."/>
            <person name="Liu R."/>
            <person name="Luo Y."/>
            <person name="Hu S."/>
            <person name="Wang D."/>
            <person name="Wang C."/>
            <person name="Pandey M.K."/>
            <person name="Ge S."/>
            <person name="Xu Q."/>
            <person name="Li N."/>
            <person name="Li G."/>
            <person name="Huang Y."/>
            <person name="Saxena R.K."/>
            <person name="Ji Y."/>
            <person name="Li M."/>
            <person name="Yan X."/>
            <person name="He Y."/>
            <person name="Liu Y."/>
            <person name="Wang X."/>
            <person name="Xiang C."/>
            <person name="Varshney R.K."/>
            <person name="Ding H."/>
            <person name="Gao S."/>
            <person name="Zong X."/>
        </authorList>
    </citation>
    <scope>NUCLEOTIDE SEQUENCE [LARGE SCALE GENOMIC DNA]</scope>
    <source>
        <strain evidence="3 4">cv. Zhongwan 6</strain>
    </source>
</reference>
<feature type="region of interest" description="Disordered" evidence="1">
    <location>
        <begin position="102"/>
        <end position="127"/>
    </location>
</feature>
<protein>
    <recommendedName>
        <fullName evidence="2">Brf1 TBP-binding domain-containing protein</fullName>
    </recommendedName>
</protein>
<dbReference type="OrthoDB" id="511529at2759"/>
<dbReference type="EMBL" id="JAMSHJ010000003">
    <property type="protein sequence ID" value="KAI5427638.1"/>
    <property type="molecule type" value="Genomic_DNA"/>
</dbReference>
<feature type="compositionally biased region" description="Polar residues" evidence="1">
    <location>
        <begin position="112"/>
        <end position="123"/>
    </location>
</feature>
<dbReference type="Gramene" id="PSAT_LOCUS13015_t1">
    <property type="protein sequence ID" value="CAL5193176.1"/>
    <property type="gene ID" value="PSAT_LOCUS13015"/>
</dbReference>
<name>A0A9D4XWI7_PEA</name>
<feature type="compositionally biased region" description="Acidic residues" evidence="1">
    <location>
        <begin position="40"/>
        <end position="59"/>
    </location>
</feature>
<feature type="domain" description="Brf1 TBP-binding" evidence="2">
    <location>
        <begin position="58"/>
        <end position="153"/>
    </location>
</feature>
<dbReference type="InterPro" id="IPR011665">
    <property type="entry name" value="BRF1_TBP-bd_dom"/>
</dbReference>
<gene>
    <name evidence="3" type="ORF">KIW84_032881</name>
</gene>
<dbReference type="Gramene" id="Psat03G0288100-T1">
    <property type="protein sequence ID" value="KAI5427638.1"/>
    <property type="gene ID" value="KIW84_032881"/>
</dbReference>
<evidence type="ECO:0000313" key="4">
    <source>
        <dbReference type="Proteomes" id="UP001058974"/>
    </source>
</evidence>
<evidence type="ECO:0000313" key="3">
    <source>
        <dbReference type="EMBL" id="KAI5427638.1"/>
    </source>
</evidence>
<evidence type="ECO:0000256" key="1">
    <source>
        <dbReference type="SAM" id="MobiDB-lite"/>
    </source>
</evidence>
<feature type="region of interest" description="Disordered" evidence="1">
    <location>
        <begin position="153"/>
        <end position="228"/>
    </location>
</feature>
<dbReference type="Gramene" id="Psat3g086160.1">
    <property type="protein sequence ID" value="Psat3g086160.1.cds"/>
    <property type="gene ID" value="Psat3g086160"/>
</dbReference>
<comment type="caution">
    <text evidence="3">The sequence shown here is derived from an EMBL/GenBank/DDBJ whole genome shotgun (WGS) entry which is preliminary data.</text>
</comment>
<feature type="compositionally biased region" description="Basic and acidic residues" evidence="1">
    <location>
        <begin position="153"/>
        <end position="182"/>
    </location>
</feature>
<sequence length="228" mass="26456">MVEKLNAMAKKHEKRPAVLPNSKFEGSTSKDLLCEHRDSDDSEDDTSADSQDELESFSDIDDREIDRYLFNEEEKNYKKKIWENSNREYLLEQVAKELAAAMPKSRKGMKQRQAQQAKNSEPAQSAAVATCQTVKTKRLSSKVNHDCLAKLFEDEPAGERNPKRVRFDLPSDNHSKFQSKVDDDQEDGELGSGNYYEDGDKDWYNNENMDETYYPDEDGYNYYDDDHY</sequence>
<dbReference type="Pfam" id="PF07741">
    <property type="entry name" value="BRF1"/>
    <property type="match status" value="1"/>
</dbReference>
<dbReference type="AlphaFoldDB" id="A0A9D4XWI7"/>
<keyword evidence="4" id="KW-1185">Reference proteome</keyword>
<dbReference type="Gene3D" id="1.20.5.650">
    <property type="entry name" value="Single helix bin"/>
    <property type="match status" value="1"/>
</dbReference>
<accession>A0A9D4XWI7</accession>
<feature type="compositionally biased region" description="Acidic residues" evidence="1">
    <location>
        <begin position="208"/>
        <end position="219"/>
    </location>
</feature>
<proteinExistence type="predicted"/>